<keyword evidence="5" id="KW-1185">Reference proteome</keyword>
<feature type="domain" description="GTA TIM-barrel-like" evidence="1">
    <location>
        <begin position="455"/>
        <end position="751"/>
    </location>
</feature>
<dbReference type="CDD" id="cd19607">
    <property type="entry name" value="GTA_TIM-barrel-like"/>
    <property type="match status" value="1"/>
</dbReference>
<reference evidence="4 5" key="1">
    <citation type="submission" date="2018-10" db="EMBL/GenBank/DDBJ databases">
        <title>Genomic Encyclopedia of Archaeal and Bacterial Type Strains, Phase II (KMG-II): from individual species to whole genera.</title>
        <authorList>
            <person name="Goeker M."/>
        </authorList>
    </citation>
    <scope>NUCLEOTIDE SEQUENCE [LARGE SCALE GENOMIC DNA]</scope>
    <source>
        <strain evidence="4 5">DSM 29466</strain>
    </source>
</reference>
<dbReference type="Proteomes" id="UP000269157">
    <property type="component" value="Unassembled WGS sequence"/>
</dbReference>
<dbReference type="EMBL" id="RCCE01000001">
    <property type="protein sequence ID" value="RLJ60011.1"/>
    <property type="molecule type" value="Genomic_DNA"/>
</dbReference>
<feature type="domain" description="Tip attachment protein J" evidence="2">
    <location>
        <begin position="813"/>
        <end position="973"/>
    </location>
</feature>
<dbReference type="InterPro" id="IPR017853">
    <property type="entry name" value="GH"/>
</dbReference>
<dbReference type="Pfam" id="PF23666">
    <property type="entry name" value="Rcc01698_C"/>
    <property type="match status" value="1"/>
</dbReference>
<gene>
    <name evidence="4" type="ORF">BCF46_0203</name>
</gene>
<protein>
    <submittedName>
        <fullName evidence="4">Putative tail protein</fullName>
    </submittedName>
</protein>
<dbReference type="InterPro" id="IPR025195">
    <property type="entry name" value="GTA_TIM_dom"/>
</dbReference>
<comment type="caution">
    <text evidence="4">The sequence shown here is derived from an EMBL/GenBank/DDBJ whole genome shotgun (WGS) entry which is preliminary data.</text>
</comment>
<sequence>MATILLSAAGAAVGGALGSGAFGISSVVIGRAIGATIGRAIDQRLLGGGSQTVETGRLDRMRVMGANEGGVIPRVFGRMRVPGNVIWTSRFKEKVTVTQQRGGKGGGPKETTRQYSYCISIAVALCEGEIARVGRIWADGTIIRKSDLSLRVYRGTKDQQPDPVMSAIEGDGSVPAYRGLAYVVIEDMDLSEYGNRVPQLTFEVIRPSRAEGITEPLVSDLVKAVALMPGSGEFALATTPVYRTGEFGEEVAANVNSAEGVPDLVSSLDALTEELPKCRSTSLVVSWFGDDLRAGHCRVAPKVEDHASTAFAIGSSPIAGADPSVWSVSGVAREQAQMVARKDGVPVYGGTPSDASVLEAIAALKDAGQGVMFYPFILMEQLEGNTLPDPYSGNAGQPALPWRGRITSERALGVAGSTDGTAAATAEIAAFTGAAQVSDFAVSGGAVSYTGPAEYTYRRFILHYAHLCAAAGGVEAFCIGSEMRGLTQIRDASGGFPAVEVLRVLAAEVRGILGAEVKIGYAADWSEYSGYQPQDGSGDLLYHLDPLWADDAIDFVGIDNYMPISDWRDGETHLDADSGSIYDLDYLRGNIRGGEGYDWYYRDSEERALQIRTPIEDGAHGEPWVYRYKDLWSWWGEAHHERVGGVRSTESSAWEPQSKPIWFTEMGCAAIDKGPNEPNKFLDPKSSESAIPHFSNGKRDDYVQMQYLRAYYGFFGAVENNPESAVYGGPMVDMSRAFVWAWDARPWPDFPSNLSVWSDGQNHVTGHWLTGRTSVMPLAHVVGEICESVGLLAYDVDGLHGIVRGFSVAEFDTPRSALQPLMIALGFDAIERGGKVVFQARQAARDVAISDAELVVDGGEAALEQMRTPEAEVVGEVRLGYVEAEGEFVARVAGARFPHDGAADVTQNELPLALTDAEATTIAERWLSEARVARDAVSFAVPPSRSDLRAGDLAELADARGDTTLYRVDRVEDRGARRIEAVRVERQIYTPSEAVESVGEVRPFAVPVPVSAQFMDLPLLKGDEVAHAPYIAATARPWPGGVAVYSASEDSDYALNSVIETPARMGVLASSLGSAEAGLWQRGAPMRVKVSGAPLSSVSRDAVLNGANVAAIGDGSSDVWEIIQFARAELVGPDTYELSDLLRGQAGSDGLIPDIWPAGSRFVMLDGGPTQIEMQASARGLARHYRIGPSLRPYDDPSFRYYIEAFQGIGLRPYAPAHLKVRNSGPDIQVSWTRRTRVDGDSWAAVDVPLGEDVERYLVRVIQAGSVVREAEVGAAAWTYSGADQTADGLTGPYTLEVAQVSLRFGPGLFSRIEING</sequence>
<name>A0A497X4A7_9RHOB</name>
<dbReference type="Pfam" id="PF13547">
    <property type="entry name" value="GTA_TIM"/>
    <property type="match status" value="1"/>
</dbReference>
<dbReference type="InterPro" id="IPR032876">
    <property type="entry name" value="J_dom"/>
</dbReference>
<dbReference type="RefSeq" id="WP_121020852.1">
    <property type="nucleotide sequence ID" value="NZ_RCCE01000001.1"/>
</dbReference>
<organism evidence="4 5">
    <name type="scientific">Litoreibacter meonggei</name>
    <dbReference type="NCBI Taxonomy" id="1049199"/>
    <lineage>
        <taxon>Bacteria</taxon>
        <taxon>Pseudomonadati</taxon>
        <taxon>Pseudomonadota</taxon>
        <taxon>Alphaproteobacteria</taxon>
        <taxon>Rhodobacterales</taxon>
        <taxon>Roseobacteraceae</taxon>
        <taxon>Litoreibacter</taxon>
    </lineage>
</organism>
<dbReference type="InterPro" id="IPR056490">
    <property type="entry name" value="Rcc01698_C"/>
</dbReference>
<evidence type="ECO:0000259" key="1">
    <source>
        <dbReference type="Pfam" id="PF13547"/>
    </source>
</evidence>
<dbReference type="OrthoDB" id="8445115at2"/>
<evidence type="ECO:0000259" key="2">
    <source>
        <dbReference type="Pfam" id="PF13550"/>
    </source>
</evidence>
<dbReference type="SUPFAM" id="SSF51445">
    <property type="entry name" value="(Trans)glycosidases"/>
    <property type="match status" value="1"/>
</dbReference>
<evidence type="ECO:0000313" key="5">
    <source>
        <dbReference type="Proteomes" id="UP000269157"/>
    </source>
</evidence>
<dbReference type="Gene3D" id="3.20.20.80">
    <property type="entry name" value="Glycosidases"/>
    <property type="match status" value="1"/>
</dbReference>
<evidence type="ECO:0000313" key="4">
    <source>
        <dbReference type="EMBL" id="RLJ60011.1"/>
    </source>
</evidence>
<accession>A0A497X4A7</accession>
<proteinExistence type="predicted"/>
<dbReference type="Pfam" id="PF13550">
    <property type="entry name" value="Phage-tail_3"/>
    <property type="match status" value="1"/>
</dbReference>
<feature type="domain" description="Rcc01698-like C-terminal" evidence="3">
    <location>
        <begin position="1063"/>
        <end position="1163"/>
    </location>
</feature>
<evidence type="ECO:0000259" key="3">
    <source>
        <dbReference type="Pfam" id="PF23666"/>
    </source>
</evidence>